<reference evidence="7 8" key="1">
    <citation type="journal article" date="2018" name="Gigascience">
        <title>Genomes of trombidid mites reveal novel predicted allergens and laterally-transferred genes associated with secondary metabolism.</title>
        <authorList>
            <person name="Dong X."/>
            <person name="Chaisiri K."/>
            <person name="Xia D."/>
            <person name="Armstrong S.D."/>
            <person name="Fang Y."/>
            <person name="Donnelly M.J."/>
            <person name="Kadowaki T."/>
            <person name="McGarry J.W."/>
            <person name="Darby A.C."/>
            <person name="Makepeace B.L."/>
        </authorList>
    </citation>
    <scope>NUCLEOTIDE SEQUENCE [LARGE SCALE GENOMIC DNA]</scope>
    <source>
        <strain evidence="7">UoL-UT</strain>
    </source>
</reference>
<keyword evidence="6" id="KW-0520">NAD</keyword>
<dbReference type="PANTHER" id="PTHR13158:SF5">
    <property type="entry name" value="NAD KINASE 2, MITOCHONDRIAL"/>
    <property type="match status" value="1"/>
</dbReference>
<feature type="non-terminal residue" evidence="7">
    <location>
        <position position="1"/>
    </location>
</feature>
<dbReference type="EC" id="2.7.1.23" evidence="2"/>
<gene>
    <name evidence="7" type="ORF">B4U80_02973</name>
</gene>
<keyword evidence="4 7" id="KW-0418">Kinase</keyword>
<dbReference type="VEuPathDB" id="VectorBase:LDEU009688"/>
<keyword evidence="8" id="KW-1185">Reference proteome</keyword>
<comment type="similarity">
    <text evidence="1">Belongs to the NAD kinase family.</text>
</comment>
<protein>
    <recommendedName>
        <fullName evidence="2">NAD(+) kinase</fullName>
        <ecNumber evidence="2">2.7.1.23</ecNumber>
    </recommendedName>
</protein>
<dbReference type="GO" id="GO:0006741">
    <property type="term" value="P:NADP+ biosynthetic process"/>
    <property type="evidence" value="ECO:0007669"/>
    <property type="project" value="InterPro"/>
</dbReference>
<evidence type="ECO:0000313" key="8">
    <source>
        <dbReference type="Proteomes" id="UP000288716"/>
    </source>
</evidence>
<organism evidence="7 8">
    <name type="scientific">Leptotrombidium deliense</name>
    <dbReference type="NCBI Taxonomy" id="299467"/>
    <lineage>
        <taxon>Eukaryota</taxon>
        <taxon>Metazoa</taxon>
        <taxon>Ecdysozoa</taxon>
        <taxon>Arthropoda</taxon>
        <taxon>Chelicerata</taxon>
        <taxon>Arachnida</taxon>
        <taxon>Acari</taxon>
        <taxon>Acariformes</taxon>
        <taxon>Trombidiformes</taxon>
        <taxon>Prostigmata</taxon>
        <taxon>Anystina</taxon>
        <taxon>Parasitengona</taxon>
        <taxon>Trombiculoidea</taxon>
        <taxon>Trombiculidae</taxon>
        <taxon>Leptotrombidium</taxon>
    </lineage>
</organism>
<evidence type="ECO:0000256" key="6">
    <source>
        <dbReference type="ARBA" id="ARBA00023027"/>
    </source>
</evidence>
<evidence type="ECO:0000256" key="3">
    <source>
        <dbReference type="ARBA" id="ARBA00022679"/>
    </source>
</evidence>
<sequence>LNKRGSCYKSLLHHHNIHSQNRDNVIRELRNDGIEVKIVNRFEYTKECIDWADLIVTTGGDGTYLMAASKVLSRNKPVIGVNSDPSRSIGYLCLPPNYTSNFKEALKKLKNGEFEWTYRQRIKVTLHSEDAMDDPIELHNQMLLHPEYRYLDLESTQMNRIDESDHEDESVGVKTRVLPVRALNEVFVGECLSSRVSYYEFAIDKAPRTKLKSSGMTICTGTGSTSWSLNINKVSPGAVKTLFDIIKEETHCDLPHDPSIIQRVSQRFNNSLIFDSSRPVMAYTVRDPILMGTETTANTRGWAQNIEVRSRMFDACVVIDGGLSYKFNDGAIAEFTICEEDALKTVSLK</sequence>
<evidence type="ECO:0000313" key="7">
    <source>
        <dbReference type="EMBL" id="RWS22351.1"/>
    </source>
</evidence>
<dbReference type="Proteomes" id="UP000288716">
    <property type="component" value="Unassembled WGS sequence"/>
</dbReference>
<dbReference type="SUPFAM" id="SSF111331">
    <property type="entry name" value="NAD kinase/diacylglycerol kinase-like"/>
    <property type="match status" value="1"/>
</dbReference>
<dbReference type="InterPro" id="IPR016064">
    <property type="entry name" value="NAD/diacylglycerol_kinase_sf"/>
</dbReference>
<dbReference type="Gene3D" id="2.60.200.30">
    <property type="entry name" value="Probable inorganic polyphosphate/atp-NAD kinase, domain 2"/>
    <property type="match status" value="1"/>
</dbReference>
<evidence type="ECO:0000256" key="1">
    <source>
        <dbReference type="ARBA" id="ARBA00010995"/>
    </source>
</evidence>
<dbReference type="Pfam" id="PF01513">
    <property type="entry name" value="NAD_kinase"/>
    <property type="match status" value="1"/>
</dbReference>
<keyword evidence="5" id="KW-0521">NADP</keyword>
<dbReference type="STRING" id="299467.A0A443S4E6"/>
<accession>A0A443S4E6</accession>
<dbReference type="OrthoDB" id="185618at2759"/>
<dbReference type="GO" id="GO:0003951">
    <property type="term" value="F:NAD+ kinase activity"/>
    <property type="evidence" value="ECO:0007669"/>
    <property type="project" value="UniProtKB-EC"/>
</dbReference>
<dbReference type="InterPro" id="IPR002504">
    <property type="entry name" value="NADK"/>
</dbReference>
<dbReference type="InterPro" id="IPR017437">
    <property type="entry name" value="ATP-NAD_kinase_PpnK-typ_C"/>
</dbReference>
<dbReference type="EMBL" id="NCKV01009051">
    <property type="protein sequence ID" value="RWS22351.1"/>
    <property type="molecule type" value="Genomic_DNA"/>
</dbReference>
<evidence type="ECO:0000256" key="4">
    <source>
        <dbReference type="ARBA" id="ARBA00022777"/>
    </source>
</evidence>
<comment type="caution">
    <text evidence="7">The sequence shown here is derived from an EMBL/GenBank/DDBJ whole genome shotgun (WGS) entry which is preliminary data.</text>
</comment>
<proteinExistence type="inferred from homology"/>
<dbReference type="Gene3D" id="3.40.50.10330">
    <property type="entry name" value="Probable inorganic polyphosphate/atp-NAD kinase, domain 1"/>
    <property type="match status" value="1"/>
</dbReference>
<keyword evidence="3" id="KW-0808">Transferase</keyword>
<name>A0A443S4E6_9ACAR</name>
<evidence type="ECO:0000256" key="5">
    <source>
        <dbReference type="ARBA" id="ARBA00022857"/>
    </source>
</evidence>
<dbReference type="AlphaFoldDB" id="A0A443S4E6"/>
<dbReference type="InterPro" id="IPR017438">
    <property type="entry name" value="ATP-NAD_kinase_N"/>
</dbReference>
<dbReference type="PANTHER" id="PTHR13158">
    <property type="match status" value="1"/>
</dbReference>
<dbReference type="GO" id="GO:0019674">
    <property type="term" value="P:NAD+ metabolic process"/>
    <property type="evidence" value="ECO:0007669"/>
    <property type="project" value="InterPro"/>
</dbReference>
<evidence type="ECO:0000256" key="2">
    <source>
        <dbReference type="ARBA" id="ARBA00012120"/>
    </source>
</evidence>
<dbReference type="GO" id="GO:0005739">
    <property type="term" value="C:mitochondrion"/>
    <property type="evidence" value="ECO:0007669"/>
    <property type="project" value="TreeGrafter"/>
</dbReference>